<dbReference type="InterPro" id="IPR007191">
    <property type="entry name" value="Sec8_exocyst_N"/>
</dbReference>
<dbReference type="PANTHER" id="PTHR14146:SF0">
    <property type="entry name" value="EXOCYST COMPLEX COMPONENT 4"/>
    <property type="match status" value="1"/>
</dbReference>
<dbReference type="EMBL" id="JAAAJB010000595">
    <property type="protein sequence ID" value="KAG0253263.1"/>
    <property type="molecule type" value="Genomic_DNA"/>
</dbReference>
<dbReference type="GO" id="GO:0006612">
    <property type="term" value="P:protein targeting to membrane"/>
    <property type="evidence" value="ECO:0007669"/>
    <property type="project" value="UniProtKB-UniRule"/>
</dbReference>
<feature type="compositionally biased region" description="Polar residues" evidence="5">
    <location>
        <begin position="202"/>
        <end position="217"/>
    </location>
</feature>
<dbReference type="Pfam" id="PF04048">
    <property type="entry name" value="Sec8_N"/>
    <property type="match status" value="1"/>
</dbReference>
<keyword evidence="3 4" id="KW-0653">Protein transport</keyword>
<sequence length="658" mass="73440">MDVHDKARFPLALQLLDDSSLGKDYGQFEAMLRNIESALADVVEDSYQGFNTSIGTYGGVIDSISDSQSRVKELRMDLKNSKESLRLRHADLVQLYNKSQQYKDMIEMLDEIDELKNMPSKLEVLTREKHFLNAVTVLVKAHKILQKPEMQAVGALSDLQRYFTEKTEALTETLIEEMHNHLYLKSPYCDSRWSAYVAGQESLSSPDRGTSGLNNDPTKLGKYSNERLKKTPGMRSKLGNEVRLDDEVITEDLEMNPELDSEYYLEILVESLGLLGRFKDAMTAILERVSLETYQLIDKTIAQVNERRNVEALRTLNQRDAALDDEDDERYQAMKNIENEILRDLFWTLFSKLYCVVRGHHAVLTAGQRMLRRIENDHLKQRDLNLAGVRMYSFNDVWLPMLTEIRLLLSDYLTDANQTDDGFGSFLENGSDILRSRRSTRDKHRQLFKFTESMGSLSLFKHYEAQIGSSVEEPLRKALLPENESSQTSLNHSSAAYSGIVQDKYAQLLNLNRGVPLTAAGQAAATGSASATTSTGVSRRTQAATASSVPLIPAYLRAAQNGLVGTSTSGSVKNAISSQTQTASSSAAAVQYNSVVSRFPTSVSGHACLVPPDNAHINVLIAPADSFVEKVRDSIPQCREEGTVVVGAFFKHGVIRVI</sequence>
<evidence type="ECO:0000256" key="4">
    <source>
        <dbReference type="RuleBase" id="RU367079"/>
    </source>
</evidence>
<gene>
    <name evidence="8" type="ORF">DFQ27_007510</name>
</gene>
<dbReference type="InterPro" id="IPR039682">
    <property type="entry name" value="Sec8/EXOC4"/>
</dbReference>
<comment type="similarity">
    <text evidence="4">Belongs to the SEC8 family.</text>
</comment>
<evidence type="ECO:0000256" key="1">
    <source>
        <dbReference type="ARBA" id="ARBA00022448"/>
    </source>
</evidence>
<comment type="caution">
    <text evidence="8">The sequence shown here is derived from an EMBL/GenBank/DDBJ whole genome shotgun (WGS) entry which is preliminary data.</text>
</comment>
<feature type="domain" description="Exocyst complex component Sec8 N-terminal" evidence="6">
    <location>
        <begin position="10"/>
        <end position="123"/>
    </location>
</feature>
<evidence type="ECO:0000313" key="9">
    <source>
        <dbReference type="Proteomes" id="UP000807716"/>
    </source>
</evidence>
<evidence type="ECO:0000259" key="6">
    <source>
        <dbReference type="Pfam" id="PF04048"/>
    </source>
</evidence>
<proteinExistence type="inferred from homology"/>
<dbReference type="GO" id="GO:0006893">
    <property type="term" value="P:Golgi to plasma membrane transport"/>
    <property type="evidence" value="ECO:0007669"/>
    <property type="project" value="TreeGrafter"/>
</dbReference>
<evidence type="ECO:0000256" key="3">
    <source>
        <dbReference type="ARBA" id="ARBA00022927"/>
    </source>
</evidence>
<dbReference type="GO" id="GO:0006904">
    <property type="term" value="P:vesicle docking involved in exocytosis"/>
    <property type="evidence" value="ECO:0007669"/>
    <property type="project" value="InterPro"/>
</dbReference>
<dbReference type="InterPro" id="IPR048630">
    <property type="entry name" value="Sec8_M"/>
</dbReference>
<keyword evidence="9" id="KW-1185">Reference proteome</keyword>
<dbReference type="Proteomes" id="UP000807716">
    <property type="component" value="Unassembled WGS sequence"/>
</dbReference>
<reference evidence="8" key="1">
    <citation type="journal article" date="2020" name="Fungal Divers.">
        <title>Resolving the Mortierellaceae phylogeny through synthesis of multi-gene phylogenetics and phylogenomics.</title>
        <authorList>
            <person name="Vandepol N."/>
            <person name="Liber J."/>
            <person name="Desiro A."/>
            <person name="Na H."/>
            <person name="Kennedy M."/>
            <person name="Barry K."/>
            <person name="Grigoriev I.V."/>
            <person name="Miller A.N."/>
            <person name="O'Donnell K."/>
            <person name="Stajich J.E."/>
            <person name="Bonito G."/>
        </authorList>
    </citation>
    <scope>NUCLEOTIDE SEQUENCE</scope>
    <source>
        <strain evidence="8">BC1065</strain>
    </source>
</reference>
<keyword evidence="2 4" id="KW-0268">Exocytosis</keyword>
<feature type="region of interest" description="Disordered" evidence="5">
    <location>
        <begin position="202"/>
        <end position="232"/>
    </location>
</feature>
<dbReference type="OrthoDB" id="272977at2759"/>
<comment type="function">
    <text evidence="4">Component of the exocyst complex involved in the docking of exocytic vesicles with fusion sites on the plasma membrane.</text>
</comment>
<evidence type="ECO:0000313" key="8">
    <source>
        <dbReference type="EMBL" id="KAG0253263.1"/>
    </source>
</evidence>
<dbReference type="Pfam" id="PF20652">
    <property type="entry name" value="Sec8_C"/>
    <property type="match status" value="1"/>
</dbReference>
<dbReference type="GO" id="GO:0015031">
    <property type="term" value="P:protein transport"/>
    <property type="evidence" value="ECO:0007669"/>
    <property type="project" value="UniProtKB-KW"/>
</dbReference>
<feature type="domain" description="Exocyst complex component Sec8 middle helical bundle" evidence="7">
    <location>
        <begin position="256"/>
        <end position="467"/>
    </location>
</feature>
<protein>
    <recommendedName>
        <fullName evidence="4">Exocyst complex component Sec8</fullName>
    </recommendedName>
</protein>
<keyword evidence="1 4" id="KW-0813">Transport</keyword>
<accession>A0A9P6PSQ6</accession>
<name>A0A9P6PSQ6_9FUNG</name>
<dbReference type="GO" id="GO:0000145">
    <property type="term" value="C:exocyst"/>
    <property type="evidence" value="ECO:0007669"/>
    <property type="project" value="UniProtKB-UniRule"/>
</dbReference>
<dbReference type="AlphaFoldDB" id="A0A9P6PSQ6"/>
<dbReference type="GO" id="GO:0090522">
    <property type="term" value="P:vesicle tethering involved in exocytosis"/>
    <property type="evidence" value="ECO:0007669"/>
    <property type="project" value="UniProtKB-UniRule"/>
</dbReference>
<evidence type="ECO:0000259" key="7">
    <source>
        <dbReference type="Pfam" id="PF20652"/>
    </source>
</evidence>
<evidence type="ECO:0000256" key="2">
    <source>
        <dbReference type="ARBA" id="ARBA00022483"/>
    </source>
</evidence>
<evidence type="ECO:0000256" key="5">
    <source>
        <dbReference type="SAM" id="MobiDB-lite"/>
    </source>
</evidence>
<dbReference type="PANTHER" id="PTHR14146">
    <property type="entry name" value="EXOCYST COMPLEX COMPONENT 4"/>
    <property type="match status" value="1"/>
</dbReference>
<organism evidence="8 9">
    <name type="scientific">Actinomortierella ambigua</name>
    <dbReference type="NCBI Taxonomy" id="1343610"/>
    <lineage>
        <taxon>Eukaryota</taxon>
        <taxon>Fungi</taxon>
        <taxon>Fungi incertae sedis</taxon>
        <taxon>Mucoromycota</taxon>
        <taxon>Mortierellomycotina</taxon>
        <taxon>Mortierellomycetes</taxon>
        <taxon>Mortierellales</taxon>
        <taxon>Mortierellaceae</taxon>
        <taxon>Actinomortierella</taxon>
    </lineage>
</organism>